<dbReference type="EMBL" id="LSBJ02000007">
    <property type="protein sequence ID" value="OWT42723.1"/>
    <property type="molecule type" value="Genomic_DNA"/>
</dbReference>
<dbReference type="AlphaFoldDB" id="A0A219APL4"/>
<evidence type="ECO:0000313" key="1">
    <source>
        <dbReference type="EMBL" id="OWT42723.1"/>
    </source>
</evidence>
<dbReference type="Proteomes" id="UP000078397">
    <property type="component" value="Unassembled WGS sequence"/>
</dbReference>
<evidence type="ECO:0000313" key="2">
    <source>
        <dbReference type="Proteomes" id="UP000078397"/>
    </source>
</evidence>
<comment type="caution">
    <text evidence="1">The sequence shown here is derived from an EMBL/GenBank/DDBJ whole genome shotgun (WGS) entry which is preliminary data.</text>
</comment>
<reference evidence="1 2" key="1">
    <citation type="journal article" date="2016" name="PLoS Pathog.">
        <title>Biosynthesis of antibiotic leucinostatins in bio-control fungus Purpureocillium lilacinum and their inhibition on phytophthora revealed by genome mining.</title>
        <authorList>
            <person name="Wang G."/>
            <person name="Liu Z."/>
            <person name="Lin R."/>
            <person name="Li E."/>
            <person name="Mao Z."/>
            <person name="Ling J."/>
            <person name="Yang Y."/>
            <person name="Yin W.B."/>
            <person name="Xie B."/>
        </authorList>
    </citation>
    <scope>NUCLEOTIDE SEQUENCE [LARGE SCALE GENOMIC DNA]</scope>
    <source>
        <strain evidence="1">170</strain>
    </source>
</reference>
<dbReference type="GeneID" id="33936999"/>
<protein>
    <submittedName>
        <fullName evidence="1">Uncharacterized protein</fullName>
    </submittedName>
</protein>
<gene>
    <name evidence="1" type="ORF">VFPPC_18136</name>
</gene>
<dbReference type="RefSeq" id="XP_022285204.1">
    <property type="nucleotide sequence ID" value="XM_022429792.1"/>
</dbReference>
<keyword evidence="2" id="KW-1185">Reference proteome</keyword>
<accession>A0A219APL4</accession>
<sequence length="90" mass="10482">MQHKSYHHVAVSQLYQNVTAYVVSCKSRAFSNHEAVPVSSITAELRCRTKREEVSLGFVNKHERQAGLGVRCFHVFFFTQYVVHYRRYGC</sequence>
<name>A0A219APL4_METCM</name>
<proteinExistence type="predicted"/>
<dbReference type="KEGG" id="pchm:VFPPC_18136"/>
<organism evidence="1 2">
    <name type="scientific">Pochonia chlamydosporia 170</name>
    <dbReference type="NCBI Taxonomy" id="1380566"/>
    <lineage>
        <taxon>Eukaryota</taxon>
        <taxon>Fungi</taxon>
        <taxon>Dikarya</taxon>
        <taxon>Ascomycota</taxon>
        <taxon>Pezizomycotina</taxon>
        <taxon>Sordariomycetes</taxon>
        <taxon>Hypocreomycetidae</taxon>
        <taxon>Hypocreales</taxon>
        <taxon>Clavicipitaceae</taxon>
        <taxon>Pochonia</taxon>
    </lineage>
</organism>